<accession>A0A226HF63</accession>
<evidence type="ECO:0008006" key="3">
    <source>
        <dbReference type="Google" id="ProtNLM"/>
    </source>
</evidence>
<keyword evidence="2" id="KW-1185">Reference proteome</keyword>
<name>A0A226HF63_9FLAO</name>
<dbReference type="AlphaFoldDB" id="A0A226HF63"/>
<gene>
    <name evidence="1" type="ORF">B0A66_08095</name>
</gene>
<dbReference type="Proteomes" id="UP000198345">
    <property type="component" value="Unassembled WGS sequence"/>
</dbReference>
<sequence length="212" mass="24430">MDFKYLIRPYNNAPLTRHVMLDMLKDYKRPNDKISELIKNGDLISLKKGLYIPGIKTDLTGPELFVIANHLWGPSYVSLESALSYWGLIPERVYEVSSITIKLSKKYKTPKGRFSYRFMPSPYYSFGIKSVELSPGQVAVVATPEKALCDKIITTVGLVLRSPAQTRDFLLDDLRIDPEWLRKFNIDELRSWIEDAPKKESLRMLVKTLEKL</sequence>
<dbReference type="RefSeq" id="WP_089049352.1">
    <property type="nucleotide sequence ID" value="NZ_FXTV01000001.1"/>
</dbReference>
<protein>
    <recommendedName>
        <fullName evidence="3">Transcriptional regulator, AbiEi antitoxin, Type IV TA system</fullName>
    </recommendedName>
</protein>
<proteinExistence type="predicted"/>
<reference evidence="1 2" key="1">
    <citation type="submission" date="2016-11" db="EMBL/GenBank/DDBJ databases">
        <title>Whole genomes of Flavobacteriaceae.</title>
        <authorList>
            <person name="Stine C."/>
            <person name="Li C."/>
            <person name="Tadesse D."/>
        </authorList>
    </citation>
    <scope>NUCLEOTIDE SEQUENCE [LARGE SCALE GENOMIC DNA]</scope>
    <source>
        <strain evidence="1 2">DSM 18292</strain>
    </source>
</reference>
<organism evidence="1 2">
    <name type="scientific">Flavobacterium hercynium</name>
    <dbReference type="NCBI Taxonomy" id="387094"/>
    <lineage>
        <taxon>Bacteria</taxon>
        <taxon>Pseudomonadati</taxon>
        <taxon>Bacteroidota</taxon>
        <taxon>Flavobacteriia</taxon>
        <taxon>Flavobacteriales</taxon>
        <taxon>Flavobacteriaceae</taxon>
        <taxon>Flavobacterium</taxon>
    </lineage>
</organism>
<dbReference type="OrthoDB" id="9798269at2"/>
<comment type="caution">
    <text evidence="1">The sequence shown here is derived from an EMBL/GenBank/DDBJ whole genome shotgun (WGS) entry which is preliminary data.</text>
</comment>
<dbReference type="EMBL" id="MUGW01000017">
    <property type="protein sequence ID" value="OXA92734.1"/>
    <property type="molecule type" value="Genomic_DNA"/>
</dbReference>
<evidence type="ECO:0000313" key="1">
    <source>
        <dbReference type="EMBL" id="OXA92734.1"/>
    </source>
</evidence>
<evidence type="ECO:0000313" key="2">
    <source>
        <dbReference type="Proteomes" id="UP000198345"/>
    </source>
</evidence>